<dbReference type="InterPro" id="IPR036388">
    <property type="entry name" value="WH-like_DNA-bd_sf"/>
</dbReference>
<comment type="caution">
    <text evidence="6">The sequence shown here is derived from an EMBL/GenBank/DDBJ whole genome shotgun (WGS) entry which is preliminary data.</text>
</comment>
<evidence type="ECO:0000313" key="7">
    <source>
        <dbReference type="Proteomes" id="UP000274909"/>
    </source>
</evidence>
<name>A0A433JSA9_9MICO</name>
<dbReference type="CDD" id="cd08423">
    <property type="entry name" value="PBP2_LTTR_like_6"/>
    <property type="match status" value="1"/>
</dbReference>
<evidence type="ECO:0000256" key="4">
    <source>
        <dbReference type="ARBA" id="ARBA00023163"/>
    </source>
</evidence>
<dbReference type="RefSeq" id="WP_127047605.1">
    <property type="nucleotide sequence ID" value="NZ_RZGZ01000002.1"/>
</dbReference>
<dbReference type="PANTHER" id="PTHR30346:SF29">
    <property type="entry name" value="LYSR SUBSTRATE-BINDING"/>
    <property type="match status" value="1"/>
</dbReference>
<dbReference type="InterPro" id="IPR005119">
    <property type="entry name" value="LysR_subst-bd"/>
</dbReference>
<keyword evidence="4" id="KW-0804">Transcription</keyword>
<proteinExistence type="inferred from homology"/>
<comment type="similarity">
    <text evidence="1">Belongs to the LysR transcriptional regulatory family.</text>
</comment>
<dbReference type="SUPFAM" id="SSF46785">
    <property type="entry name" value="Winged helix' DNA-binding domain"/>
    <property type="match status" value="1"/>
</dbReference>
<sequence length="301" mass="32314">MIDLTSLRSLIAVRDLGTVASAAASLDFTPSAVSQQIKRLERQTGSALLERVGRRVLLTEHGRLVADRGVALLGDLEALESIAHAPDAPLTGTFRIASFSTAHRGLVAPLIARLRASAPGLRVTTTEMDPWDVLEVLERGRADMGLVHNWNTVTLDVPPLLATERLFDDRVDVLVPVDHAFAGRTSVTPAELGEETWVSTLVGTICHQGLCQLLAGAGHHADIAYYDADYSSHIAMVDAGIAVALLPRLGRPALPAGVVPVPVEAEIPFREVSAVWRRSTAENPALAFVRRELDSLITDRG</sequence>
<dbReference type="AlphaFoldDB" id="A0A433JSA9"/>
<keyword evidence="2" id="KW-0805">Transcription regulation</keyword>
<dbReference type="Gene3D" id="1.10.10.10">
    <property type="entry name" value="Winged helix-like DNA-binding domain superfamily/Winged helix DNA-binding domain"/>
    <property type="match status" value="1"/>
</dbReference>
<dbReference type="Pfam" id="PF03466">
    <property type="entry name" value="LysR_substrate"/>
    <property type="match status" value="1"/>
</dbReference>
<feature type="domain" description="HTH lysR-type" evidence="5">
    <location>
        <begin position="2"/>
        <end position="59"/>
    </location>
</feature>
<organism evidence="6 7">
    <name type="scientific">Labedella endophytica</name>
    <dbReference type="NCBI Taxonomy" id="1523160"/>
    <lineage>
        <taxon>Bacteria</taxon>
        <taxon>Bacillati</taxon>
        <taxon>Actinomycetota</taxon>
        <taxon>Actinomycetes</taxon>
        <taxon>Micrococcales</taxon>
        <taxon>Microbacteriaceae</taxon>
        <taxon>Labedella</taxon>
    </lineage>
</organism>
<dbReference type="InterPro" id="IPR036390">
    <property type="entry name" value="WH_DNA-bd_sf"/>
</dbReference>
<evidence type="ECO:0000256" key="1">
    <source>
        <dbReference type="ARBA" id="ARBA00009437"/>
    </source>
</evidence>
<dbReference type="Gene3D" id="3.40.190.10">
    <property type="entry name" value="Periplasmic binding protein-like II"/>
    <property type="match status" value="2"/>
</dbReference>
<protein>
    <submittedName>
        <fullName evidence="6">LysR family transcriptional regulator</fullName>
    </submittedName>
</protein>
<evidence type="ECO:0000256" key="2">
    <source>
        <dbReference type="ARBA" id="ARBA00023015"/>
    </source>
</evidence>
<dbReference type="InterPro" id="IPR000847">
    <property type="entry name" value="LysR_HTH_N"/>
</dbReference>
<keyword evidence="7" id="KW-1185">Reference proteome</keyword>
<evidence type="ECO:0000313" key="6">
    <source>
        <dbReference type="EMBL" id="RUR00794.1"/>
    </source>
</evidence>
<dbReference type="PANTHER" id="PTHR30346">
    <property type="entry name" value="TRANSCRIPTIONAL DUAL REGULATOR HCAR-RELATED"/>
    <property type="match status" value="1"/>
</dbReference>
<evidence type="ECO:0000259" key="5">
    <source>
        <dbReference type="PROSITE" id="PS50931"/>
    </source>
</evidence>
<dbReference type="EMBL" id="RZGZ01000002">
    <property type="protein sequence ID" value="RUR00794.1"/>
    <property type="molecule type" value="Genomic_DNA"/>
</dbReference>
<evidence type="ECO:0000256" key="3">
    <source>
        <dbReference type="ARBA" id="ARBA00023125"/>
    </source>
</evidence>
<dbReference type="Proteomes" id="UP000274909">
    <property type="component" value="Unassembled WGS sequence"/>
</dbReference>
<reference evidence="6 7" key="1">
    <citation type="submission" date="2018-12" db="EMBL/GenBank/DDBJ databases">
        <authorList>
            <person name="Li F."/>
        </authorList>
    </citation>
    <scope>NUCLEOTIDE SEQUENCE [LARGE SCALE GENOMIC DNA]</scope>
    <source>
        <strain evidence="6 7">EGI 6500705</strain>
    </source>
</reference>
<accession>A0A433JSA9</accession>
<dbReference type="GO" id="GO:0003677">
    <property type="term" value="F:DNA binding"/>
    <property type="evidence" value="ECO:0007669"/>
    <property type="project" value="UniProtKB-KW"/>
</dbReference>
<dbReference type="GO" id="GO:0032993">
    <property type="term" value="C:protein-DNA complex"/>
    <property type="evidence" value="ECO:0007669"/>
    <property type="project" value="TreeGrafter"/>
</dbReference>
<dbReference type="SUPFAM" id="SSF53850">
    <property type="entry name" value="Periplasmic binding protein-like II"/>
    <property type="match status" value="1"/>
</dbReference>
<gene>
    <name evidence="6" type="ORF">ELQ94_04345</name>
</gene>
<dbReference type="GO" id="GO:0003700">
    <property type="term" value="F:DNA-binding transcription factor activity"/>
    <property type="evidence" value="ECO:0007669"/>
    <property type="project" value="InterPro"/>
</dbReference>
<dbReference type="PROSITE" id="PS50931">
    <property type="entry name" value="HTH_LYSR"/>
    <property type="match status" value="1"/>
</dbReference>
<dbReference type="OrthoDB" id="4131546at2"/>
<dbReference type="Pfam" id="PF00126">
    <property type="entry name" value="HTH_1"/>
    <property type="match status" value="1"/>
</dbReference>
<keyword evidence="3" id="KW-0238">DNA-binding</keyword>